<evidence type="ECO:0000256" key="16">
    <source>
        <dbReference type="ARBA" id="ARBA00079853"/>
    </source>
</evidence>
<proteinExistence type="inferred from homology"/>
<evidence type="ECO:0000259" key="18">
    <source>
        <dbReference type="PROSITE" id="PS50850"/>
    </source>
</evidence>
<dbReference type="PANTHER" id="PTHR11662">
    <property type="entry name" value="SOLUTE CARRIER FAMILY 17"/>
    <property type="match status" value="1"/>
</dbReference>
<evidence type="ECO:0000256" key="1">
    <source>
        <dbReference type="ARBA" id="ARBA00004155"/>
    </source>
</evidence>
<evidence type="ECO:0000256" key="9">
    <source>
        <dbReference type="ARBA" id="ARBA00024185"/>
    </source>
</evidence>
<feature type="transmembrane region" description="Helical" evidence="17">
    <location>
        <begin position="337"/>
        <end position="357"/>
    </location>
</feature>
<feature type="transmembrane region" description="Helical" evidence="17">
    <location>
        <begin position="297"/>
        <end position="317"/>
    </location>
</feature>
<evidence type="ECO:0000256" key="6">
    <source>
        <dbReference type="ARBA" id="ARBA00023136"/>
    </source>
</evidence>
<name>A0A673GCV5_9TELE</name>
<evidence type="ECO:0000313" key="19">
    <source>
        <dbReference type="Ensembl" id="ENSSRHP00000009841.1"/>
    </source>
</evidence>
<evidence type="ECO:0000256" key="12">
    <source>
        <dbReference type="ARBA" id="ARBA00051849"/>
    </source>
</evidence>
<dbReference type="SUPFAM" id="SSF103473">
    <property type="entry name" value="MFS general substrate transporter"/>
    <property type="match status" value="1"/>
</dbReference>
<feature type="transmembrane region" description="Helical" evidence="17">
    <location>
        <begin position="452"/>
        <end position="473"/>
    </location>
</feature>
<dbReference type="InterPro" id="IPR011701">
    <property type="entry name" value="MFS"/>
</dbReference>
<dbReference type="GO" id="GO:1904669">
    <property type="term" value="P:ATP export"/>
    <property type="evidence" value="ECO:0007669"/>
    <property type="project" value="UniProtKB-ARBA"/>
</dbReference>
<comment type="function">
    <text evidence="13">Voltage-gated ATP nucleotide uniporter that can also transport the purine nucleotides ADP and GTP. Uses the membrane potential as the driving force to control ATP accumulation in lysosomes and secretory vesicles. By controlling ATP storage in lysosomes, regulates ATP-dependent proteins of these organelles. Also indirectly regulates the exocytosis of ATP through its import into lysosomes in astrocytes and secretory vesicles such as adrenal chromaffin granules, mucin granules and synaptic vesicles.</text>
</comment>
<feature type="domain" description="Major facilitator superfamily (MFS) profile" evidence="18">
    <location>
        <begin position="83"/>
        <end position="478"/>
    </location>
</feature>
<dbReference type="Gene3D" id="1.20.1250.20">
    <property type="entry name" value="MFS general substrate transporter like domains"/>
    <property type="match status" value="2"/>
</dbReference>
<protein>
    <recommendedName>
        <fullName evidence="14">Voltage-gated purine nucleotide uniporter SLC17A9</fullName>
    </recommendedName>
    <alternativeName>
        <fullName evidence="16">Solute carrier family 17 member 9</fullName>
    </alternativeName>
    <alternativeName>
        <fullName evidence="15">Vesicular nucleotide transporter</fullName>
    </alternativeName>
</protein>
<keyword evidence="8" id="KW-0968">Cytoplasmic vesicle</keyword>
<keyword evidence="6 17" id="KW-0472">Membrane</keyword>
<dbReference type="PROSITE" id="PS50850">
    <property type="entry name" value="MFS"/>
    <property type="match status" value="1"/>
</dbReference>
<evidence type="ECO:0000256" key="5">
    <source>
        <dbReference type="ARBA" id="ARBA00022989"/>
    </source>
</evidence>
<feature type="transmembrane region" description="Helical" evidence="17">
    <location>
        <begin position="211"/>
        <end position="231"/>
    </location>
</feature>
<feature type="transmembrane region" description="Helical" evidence="17">
    <location>
        <begin position="237"/>
        <end position="259"/>
    </location>
</feature>
<evidence type="ECO:0000256" key="15">
    <source>
        <dbReference type="ARBA" id="ARBA00079665"/>
    </source>
</evidence>
<dbReference type="GO" id="GO:0005765">
    <property type="term" value="C:lysosomal membrane"/>
    <property type="evidence" value="ECO:0007669"/>
    <property type="project" value="UniProtKB-SubCell"/>
</dbReference>
<keyword evidence="7" id="KW-0458">Lysosome</keyword>
<dbReference type="Ensembl" id="ENSSRHT00000010143.1">
    <property type="protein sequence ID" value="ENSSRHP00000009841.1"/>
    <property type="gene ID" value="ENSSRHG00000005616.1"/>
</dbReference>
<sequence>MSVYLCVNCINNSFCCEHNLLGRVNHSRIISGSCQWTVKFTSLSFIHLSLVSLPDNSSMEIVFFVYSVPDSFLTLCVPLARTWTLMLLLVTCLLYWSRMAMPICAVTMAKEFGWSKTETGIVLGAFFWGYCFTQVLGGHASDRIGGERVLLLSTSSWAVMTAITPLLANIGLRPLVTMTVTRFLLGVMQGVHYPSLVSICAQRVKEGERGLLMSTLACGCYLGMLLVGGVGSLMLDWFGWGSVFYGAGLLAVCWTCCVWKCLLQGPSFSLDSLWISSSSTSESSKVNWLNLLREPSVWAMIIAHLCFSSTNYTLMSWLPTFFKDMFPYAKDWVFNVIPWFVALPTSLFGGSISDHLIRQGCGTVTVRKLMQFIAMGVASVFIFLLCKTDSFIHAVACVSLAVGLSTFNNSGVSVNVHDQAPSCAGALFGESTSARLLLVYMSGYMIEVTGSWVNVFSVLAVVNVIGVTIFIALGEAKRVDQPQIISTSC</sequence>
<keyword evidence="5 17" id="KW-1133">Transmembrane helix</keyword>
<dbReference type="GO" id="GO:0042584">
    <property type="term" value="C:chromaffin granule membrane"/>
    <property type="evidence" value="ECO:0007669"/>
    <property type="project" value="UniProtKB-SubCell"/>
</dbReference>
<keyword evidence="20" id="KW-1185">Reference proteome</keyword>
<dbReference type="CDD" id="cd17380">
    <property type="entry name" value="MFS_SLC17A9_like"/>
    <property type="match status" value="1"/>
</dbReference>
<dbReference type="InterPro" id="IPR036259">
    <property type="entry name" value="MFS_trans_sf"/>
</dbReference>
<organism evidence="19 20">
    <name type="scientific">Sinocyclocheilus rhinocerous</name>
    <dbReference type="NCBI Taxonomy" id="307959"/>
    <lineage>
        <taxon>Eukaryota</taxon>
        <taxon>Metazoa</taxon>
        <taxon>Chordata</taxon>
        <taxon>Craniata</taxon>
        <taxon>Vertebrata</taxon>
        <taxon>Euteleostomi</taxon>
        <taxon>Actinopterygii</taxon>
        <taxon>Neopterygii</taxon>
        <taxon>Teleostei</taxon>
        <taxon>Ostariophysi</taxon>
        <taxon>Cypriniformes</taxon>
        <taxon>Cyprinidae</taxon>
        <taxon>Cyprininae</taxon>
        <taxon>Sinocyclocheilus</taxon>
    </lineage>
</organism>
<keyword evidence="4 17" id="KW-0812">Transmembrane</keyword>
<dbReference type="Proteomes" id="UP000472270">
    <property type="component" value="Unassembled WGS sequence"/>
</dbReference>
<dbReference type="InterPro" id="IPR020846">
    <property type="entry name" value="MFS_dom"/>
</dbReference>
<keyword evidence="3" id="KW-0813">Transport</keyword>
<feature type="transmembrane region" description="Helical" evidence="17">
    <location>
        <begin position="369"/>
        <end position="385"/>
    </location>
</feature>
<dbReference type="PANTHER" id="PTHR11662:SF279">
    <property type="entry name" value="VOLTAGE-GATED PURINE NUCLEOTIDE UNIPORTER SLC17A9"/>
    <property type="match status" value="1"/>
</dbReference>
<evidence type="ECO:0000256" key="17">
    <source>
        <dbReference type="SAM" id="Phobius"/>
    </source>
</evidence>
<gene>
    <name evidence="19" type="primary">slc17a9a</name>
</gene>
<comment type="subcellular location">
    <subcellularLocation>
        <location evidence="9">Cytoplasmic vesicle</location>
        <location evidence="9">Secretory vesicle</location>
        <location evidence="9">Chromaffin granule membrane</location>
        <topology evidence="9">Multi-pass membrane protein</topology>
    </subcellularLocation>
    <subcellularLocation>
        <location evidence="1">Lysosome membrane</location>
        <topology evidence="1">Multi-pass membrane protein</topology>
    </subcellularLocation>
</comment>
<reference evidence="19" key="2">
    <citation type="submission" date="2025-09" db="UniProtKB">
        <authorList>
            <consortium name="Ensembl"/>
        </authorList>
    </citation>
    <scope>IDENTIFICATION</scope>
</reference>
<evidence type="ECO:0000256" key="3">
    <source>
        <dbReference type="ARBA" id="ARBA00022448"/>
    </source>
</evidence>
<dbReference type="PROSITE" id="PS00217">
    <property type="entry name" value="SUGAR_TRANSPORT_2"/>
    <property type="match status" value="1"/>
</dbReference>
<dbReference type="FunFam" id="1.20.1250.20:FF:000150">
    <property type="entry name" value="Solute carrier family 17 member 9"/>
    <property type="match status" value="1"/>
</dbReference>
<feature type="transmembrane region" description="Helical" evidence="17">
    <location>
        <begin position="149"/>
        <end position="168"/>
    </location>
</feature>
<evidence type="ECO:0000256" key="4">
    <source>
        <dbReference type="ARBA" id="ARBA00022692"/>
    </source>
</evidence>
<dbReference type="InterPro" id="IPR044777">
    <property type="entry name" value="SLC17A9-like"/>
</dbReference>
<comment type="similarity">
    <text evidence="2">Belongs to the major facilitator superfamily. Sodium/anion cotransporter family.</text>
</comment>
<dbReference type="AlphaFoldDB" id="A0A673GCV5"/>
<evidence type="ECO:0000256" key="11">
    <source>
        <dbReference type="ARBA" id="ARBA00044897"/>
    </source>
</evidence>
<comment type="catalytic activity">
    <reaction evidence="10">
        <text>GTP(in) = GTP(out)</text>
        <dbReference type="Rhea" id="RHEA:75787"/>
        <dbReference type="ChEBI" id="CHEBI:37565"/>
    </reaction>
</comment>
<evidence type="ECO:0000256" key="14">
    <source>
        <dbReference type="ARBA" id="ARBA00074107"/>
    </source>
</evidence>
<evidence type="ECO:0000256" key="13">
    <source>
        <dbReference type="ARBA" id="ARBA00056522"/>
    </source>
</evidence>
<dbReference type="FunFam" id="1.20.1250.20:FF:000059">
    <property type="entry name" value="Solute carrier family 17 member 9"/>
    <property type="match status" value="1"/>
</dbReference>
<evidence type="ECO:0000256" key="2">
    <source>
        <dbReference type="ARBA" id="ARBA00008586"/>
    </source>
</evidence>
<dbReference type="InterPro" id="IPR005829">
    <property type="entry name" value="Sugar_transporter_CS"/>
</dbReference>
<dbReference type="GO" id="GO:0160042">
    <property type="term" value="F:purine nucleotide uniporter activity"/>
    <property type="evidence" value="ECO:0007669"/>
    <property type="project" value="UniProtKB-ARBA"/>
</dbReference>
<evidence type="ECO:0000313" key="20">
    <source>
        <dbReference type="Proteomes" id="UP000472270"/>
    </source>
</evidence>
<comment type="catalytic activity">
    <reaction evidence="11">
        <text>ATP(in) = ATP(out)</text>
        <dbReference type="Rhea" id="RHEA:75687"/>
        <dbReference type="ChEBI" id="CHEBI:30616"/>
    </reaction>
</comment>
<accession>A0A673GCV5</accession>
<evidence type="ECO:0000256" key="7">
    <source>
        <dbReference type="ARBA" id="ARBA00023228"/>
    </source>
</evidence>
<dbReference type="InterPro" id="IPR050382">
    <property type="entry name" value="MFS_Na/Anion_cotransporter"/>
</dbReference>
<comment type="catalytic activity">
    <reaction evidence="12">
        <text>ADP(in) = ADP(out)</text>
        <dbReference type="Rhea" id="RHEA:75783"/>
        <dbReference type="ChEBI" id="CHEBI:456216"/>
    </reaction>
</comment>
<evidence type="ECO:0000256" key="10">
    <source>
        <dbReference type="ARBA" id="ARBA00036284"/>
    </source>
</evidence>
<dbReference type="Pfam" id="PF07690">
    <property type="entry name" value="MFS_1"/>
    <property type="match status" value="1"/>
</dbReference>
<reference evidence="19" key="1">
    <citation type="submission" date="2025-08" db="UniProtKB">
        <authorList>
            <consortium name="Ensembl"/>
        </authorList>
    </citation>
    <scope>IDENTIFICATION</scope>
</reference>
<dbReference type="GO" id="GO:0072530">
    <property type="term" value="P:purine-containing compound transmembrane transport"/>
    <property type="evidence" value="ECO:0007669"/>
    <property type="project" value="UniProtKB-ARBA"/>
</dbReference>
<feature type="transmembrane region" description="Helical" evidence="17">
    <location>
        <begin position="120"/>
        <end position="137"/>
    </location>
</feature>
<evidence type="ECO:0000256" key="8">
    <source>
        <dbReference type="ARBA" id="ARBA00023329"/>
    </source>
</evidence>